<organism evidence="1">
    <name type="scientific">uncultured Caudovirales phage</name>
    <dbReference type="NCBI Taxonomy" id="2100421"/>
    <lineage>
        <taxon>Viruses</taxon>
        <taxon>Duplodnaviria</taxon>
        <taxon>Heunggongvirae</taxon>
        <taxon>Uroviricota</taxon>
        <taxon>Caudoviricetes</taxon>
        <taxon>Peduoviridae</taxon>
        <taxon>Maltschvirus</taxon>
        <taxon>Maltschvirus maltsch</taxon>
    </lineage>
</organism>
<sequence>MTAKLYTFEHAGKTYKIPSFAALPMGAIRKARKAKDEADQAFTIIEFVTGEDSPELAAIDSMNPEEFQAWMTGWTQGANLGESSSSES</sequence>
<name>A0A6J5N593_9CAUD</name>
<protein>
    <recommendedName>
        <fullName evidence="2">Tail assembly chaperone</fullName>
    </recommendedName>
</protein>
<dbReference type="EMBL" id="LR796588">
    <property type="protein sequence ID" value="CAB4152443.1"/>
    <property type="molecule type" value="Genomic_DNA"/>
</dbReference>
<evidence type="ECO:0000313" key="1">
    <source>
        <dbReference type="EMBL" id="CAB4152443.1"/>
    </source>
</evidence>
<evidence type="ECO:0008006" key="2">
    <source>
        <dbReference type="Google" id="ProtNLM"/>
    </source>
</evidence>
<gene>
    <name evidence="1" type="ORF">UFOVP609_9</name>
</gene>
<reference evidence="1" key="1">
    <citation type="submission" date="2020-04" db="EMBL/GenBank/DDBJ databases">
        <authorList>
            <person name="Chiriac C."/>
            <person name="Salcher M."/>
            <person name="Ghai R."/>
            <person name="Kavagutti S V."/>
        </authorList>
    </citation>
    <scope>NUCLEOTIDE SEQUENCE</scope>
</reference>
<accession>A0A6J5N593</accession>
<proteinExistence type="predicted"/>